<dbReference type="Gene3D" id="1.10.238.10">
    <property type="entry name" value="EF-hand"/>
    <property type="match status" value="1"/>
</dbReference>
<feature type="compositionally biased region" description="Gly residues" evidence="1">
    <location>
        <begin position="106"/>
        <end position="122"/>
    </location>
</feature>
<dbReference type="SUPFAM" id="SSF47473">
    <property type="entry name" value="EF-hand"/>
    <property type="match status" value="1"/>
</dbReference>
<evidence type="ECO:0000256" key="2">
    <source>
        <dbReference type="SAM" id="SignalP"/>
    </source>
</evidence>
<sequence precursor="true">MKIVFASIALFAFAAGFLSPSANAQPPGRAGQGQGQGFGRPGGERPGMGGPRGGQAGSQQSPPWLRIFDTNGDGELSASEIAQASSSLLKLDRNQDGQLTAEELHPGGGPGMQNGRSRGPGQGQAQRPGPGQRPGQDSGPGQGQRPGRGDSAQTDAAFAKDLLEFDENKDNLIGLDELPIHMHEAFEIADANKDRSLDQAERLVLAAQFRRNRLNPEGEAVERKNAPTQGRRPAGRN</sequence>
<feature type="region of interest" description="Disordered" evidence="1">
    <location>
        <begin position="213"/>
        <end position="237"/>
    </location>
</feature>
<dbReference type="Proteomes" id="UP000320672">
    <property type="component" value="Chromosome"/>
</dbReference>
<feature type="signal peptide" evidence="2">
    <location>
        <begin position="1"/>
        <end position="24"/>
    </location>
</feature>
<dbReference type="InterPro" id="IPR018247">
    <property type="entry name" value="EF_Hand_1_Ca_BS"/>
</dbReference>
<dbReference type="RefSeq" id="WP_145354226.1">
    <property type="nucleotide sequence ID" value="NZ_CP036262.1"/>
</dbReference>
<dbReference type="InterPro" id="IPR002048">
    <property type="entry name" value="EF_hand_dom"/>
</dbReference>
<feature type="chain" id="PRO_5022053759" evidence="2">
    <location>
        <begin position="25"/>
        <end position="237"/>
    </location>
</feature>
<evidence type="ECO:0000256" key="1">
    <source>
        <dbReference type="SAM" id="MobiDB-lite"/>
    </source>
</evidence>
<evidence type="ECO:0000259" key="3">
    <source>
        <dbReference type="Pfam" id="PF13202"/>
    </source>
</evidence>
<dbReference type="AlphaFoldDB" id="A0A517MMB1"/>
<accession>A0A517MMB1</accession>
<feature type="compositionally biased region" description="Gly residues" evidence="1">
    <location>
        <begin position="30"/>
        <end position="56"/>
    </location>
</feature>
<feature type="domain" description="EF-hand" evidence="3">
    <location>
        <begin position="64"/>
        <end position="81"/>
    </location>
</feature>
<dbReference type="InterPro" id="IPR011992">
    <property type="entry name" value="EF-hand-dom_pair"/>
</dbReference>
<reference evidence="4 5" key="1">
    <citation type="submission" date="2019-02" db="EMBL/GenBank/DDBJ databases">
        <title>Deep-cultivation of Planctomycetes and their phenomic and genomic characterization uncovers novel biology.</title>
        <authorList>
            <person name="Wiegand S."/>
            <person name="Jogler M."/>
            <person name="Boedeker C."/>
            <person name="Pinto D."/>
            <person name="Vollmers J."/>
            <person name="Rivas-Marin E."/>
            <person name="Kohn T."/>
            <person name="Peeters S.H."/>
            <person name="Heuer A."/>
            <person name="Rast P."/>
            <person name="Oberbeckmann S."/>
            <person name="Bunk B."/>
            <person name="Jeske O."/>
            <person name="Meyerdierks A."/>
            <person name="Storesund J.E."/>
            <person name="Kallscheuer N."/>
            <person name="Luecker S."/>
            <person name="Lage O.M."/>
            <person name="Pohl T."/>
            <person name="Merkel B.J."/>
            <person name="Hornburger P."/>
            <person name="Mueller R.-W."/>
            <person name="Bruemmer F."/>
            <person name="Labrenz M."/>
            <person name="Spormann A.M."/>
            <person name="Op den Camp H."/>
            <person name="Overmann J."/>
            <person name="Amann R."/>
            <person name="Jetten M.S.M."/>
            <person name="Mascher T."/>
            <person name="Medema M.H."/>
            <person name="Devos D.P."/>
            <person name="Kaster A.-K."/>
            <person name="Ovreas L."/>
            <person name="Rohde M."/>
            <person name="Galperin M.Y."/>
            <person name="Jogler C."/>
        </authorList>
    </citation>
    <scope>NUCLEOTIDE SEQUENCE [LARGE SCALE GENOMIC DNA]</scope>
    <source>
        <strain evidence="4 5">FF011L</strain>
    </source>
</reference>
<feature type="domain" description="EF-hand" evidence="3">
    <location>
        <begin position="90"/>
        <end position="104"/>
    </location>
</feature>
<proteinExistence type="predicted"/>
<dbReference type="OrthoDB" id="278651at2"/>
<dbReference type="EMBL" id="CP036262">
    <property type="protein sequence ID" value="QDS96019.1"/>
    <property type="molecule type" value="Genomic_DNA"/>
</dbReference>
<organism evidence="4 5">
    <name type="scientific">Roseimaritima multifibrata</name>
    <dbReference type="NCBI Taxonomy" id="1930274"/>
    <lineage>
        <taxon>Bacteria</taxon>
        <taxon>Pseudomonadati</taxon>
        <taxon>Planctomycetota</taxon>
        <taxon>Planctomycetia</taxon>
        <taxon>Pirellulales</taxon>
        <taxon>Pirellulaceae</taxon>
        <taxon>Roseimaritima</taxon>
    </lineage>
</organism>
<feature type="compositionally biased region" description="Low complexity" evidence="1">
    <location>
        <begin position="123"/>
        <end position="137"/>
    </location>
</feature>
<evidence type="ECO:0000313" key="4">
    <source>
        <dbReference type="EMBL" id="QDS96019.1"/>
    </source>
</evidence>
<feature type="region of interest" description="Disordered" evidence="1">
    <location>
        <begin position="21"/>
        <end position="80"/>
    </location>
</feature>
<keyword evidence="5" id="KW-1185">Reference proteome</keyword>
<dbReference type="GO" id="GO:0005509">
    <property type="term" value="F:calcium ion binding"/>
    <property type="evidence" value="ECO:0007669"/>
    <property type="project" value="InterPro"/>
</dbReference>
<dbReference type="PROSITE" id="PS00018">
    <property type="entry name" value="EF_HAND_1"/>
    <property type="match status" value="3"/>
</dbReference>
<feature type="region of interest" description="Disordered" evidence="1">
    <location>
        <begin position="100"/>
        <end position="162"/>
    </location>
</feature>
<gene>
    <name evidence="4" type="ORF">FF011L_48230</name>
</gene>
<protein>
    <submittedName>
        <fullName evidence="4">EF hand</fullName>
    </submittedName>
</protein>
<name>A0A517MMB1_9BACT</name>
<keyword evidence="2" id="KW-0732">Signal</keyword>
<dbReference type="KEGG" id="rml:FF011L_48230"/>
<evidence type="ECO:0000313" key="5">
    <source>
        <dbReference type="Proteomes" id="UP000320672"/>
    </source>
</evidence>
<dbReference type="Pfam" id="PF13202">
    <property type="entry name" value="EF-hand_5"/>
    <property type="match status" value="2"/>
</dbReference>
<feature type="compositionally biased region" description="Basic and acidic residues" evidence="1">
    <location>
        <begin position="214"/>
        <end position="225"/>
    </location>
</feature>